<accession>A0A4Y7R6E5</accession>
<organism evidence="1 2">
    <name type="scientific">Pelotomaculum schinkii</name>
    <dbReference type="NCBI Taxonomy" id="78350"/>
    <lineage>
        <taxon>Bacteria</taxon>
        <taxon>Bacillati</taxon>
        <taxon>Bacillota</taxon>
        <taxon>Clostridia</taxon>
        <taxon>Eubacteriales</taxon>
        <taxon>Desulfotomaculaceae</taxon>
        <taxon>Pelotomaculum</taxon>
    </lineage>
</organism>
<evidence type="ECO:0000313" key="1">
    <source>
        <dbReference type="EMBL" id="TEB04534.1"/>
    </source>
</evidence>
<protein>
    <submittedName>
        <fullName evidence="1">Uncharacterized protein</fullName>
    </submittedName>
</protein>
<comment type="caution">
    <text evidence="1">The sequence shown here is derived from an EMBL/GenBank/DDBJ whole genome shotgun (WGS) entry which is preliminary data.</text>
</comment>
<evidence type="ECO:0000313" key="2">
    <source>
        <dbReference type="Proteomes" id="UP000298324"/>
    </source>
</evidence>
<dbReference type="EMBL" id="QFGA01000003">
    <property type="protein sequence ID" value="TEB04534.1"/>
    <property type="molecule type" value="Genomic_DNA"/>
</dbReference>
<dbReference type="RefSeq" id="WP_190258912.1">
    <property type="nucleotide sequence ID" value="NZ_QFGA01000003.1"/>
</dbReference>
<keyword evidence="2" id="KW-1185">Reference proteome</keyword>
<name>A0A4Y7R6E5_9FIRM</name>
<proteinExistence type="predicted"/>
<reference evidence="1 2" key="1">
    <citation type="journal article" date="2018" name="Environ. Microbiol.">
        <title>Novel energy conservation strategies and behaviour of Pelotomaculum schinkii driving syntrophic propionate catabolism.</title>
        <authorList>
            <person name="Hidalgo-Ahumada C.A.P."/>
            <person name="Nobu M.K."/>
            <person name="Narihiro T."/>
            <person name="Tamaki H."/>
            <person name="Liu W.T."/>
            <person name="Kamagata Y."/>
            <person name="Stams A.J.M."/>
            <person name="Imachi H."/>
            <person name="Sousa D.Z."/>
        </authorList>
    </citation>
    <scope>NUCLEOTIDE SEQUENCE [LARGE SCALE GENOMIC DNA]</scope>
    <source>
        <strain evidence="1 2">HH</strain>
    </source>
</reference>
<sequence length="115" mass="13603">MEELCRLESEPFEVILTPFREYLKKAWKTGYYCPMADLGDFKTSAQLIFGELVITPKDLHYDKSLKVLQAKIYVYDEQVWEVRITDGQEMKYEFTNGMEGYKLLTEEDIDNLLKL</sequence>
<dbReference type="Proteomes" id="UP000298324">
    <property type="component" value="Unassembled WGS sequence"/>
</dbReference>
<gene>
    <name evidence="1" type="ORF">Psch_03294</name>
</gene>
<dbReference type="AlphaFoldDB" id="A0A4Y7R6E5"/>